<dbReference type="Proteomes" id="UP000037035">
    <property type="component" value="Unassembled WGS sequence"/>
</dbReference>
<dbReference type="OrthoDB" id="2408877at2759"/>
<proteinExistence type="predicted"/>
<sequence>MNLHLYWPLEKQQFLAWLYICIILHNMLAKLGDKWLDLPDEEGNSISSLFNLTNSNPRVCTSKNSELFQEKLTNEWADSSYINPP</sequence>
<accession>A0A0L6VLG4</accession>
<dbReference type="EMBL" id="LAVV01004220">
    <property type="protein sequence ID" value="KNZ61613.1"/>
    <property type="molecule type" value="Genomic_DNA"/>
</dbReference>
<evidence type="ECO:0000313" key="1">
    <source>
        <dbReference type="EMBL" id="KNZ61613.1"/>
    </source>
</evidence>
<evidence type="ECO:0008006" key="3">
    <source>
        <dbReference type="Google" id="ProtNLM"/>
    </source>
</evidence>
<evidence type="ECO:0000313" key="2">
    <source>
        <dbReference type="Proteomes" id="UP000037035"/>
    </source>
</evidence>
<organism evidence="1 2">
    <name type="scientific">Puccinia sorghi</name>
    <dbReference type="NCBI Taxonomy" id="27349"/>
    <lineage>
        <taxon>Eukaryota</taxon>
        <taxon>Fungi</taxon>
        <taxon>Dikarya</taxon>
        <taxon>Basidiomycota</taxon>
        <taxon>Pucciniomycotina</taxon>
        <taxon>Pucciniomycetes</taxon>
        <taxon>Pucciniales</taxon>
        <taxon>Pucciniaceae</taxon>
        <taxon>Puccinia</taxon>
    </lineage>
</organism>
<keyword evidence="2" id="KW-1185">Reference proteome</keyword>
<protein>
    <recommendedName>
        <fullName evidence="3">DDE Tnp4 domain-containing protein</fullName>
    </recommendedName>
</protein>
<gene>
    <name evidence="1" type="ORF">VP01_1379g4</name>
</gene>
<reference evidence="1 2" key="1">
    <citation type="submission" date="2015-08" db="EMBL/GenBank/DDBJ databases">
        <title>Next Generation Sequencing and Analysis of the Genome of Puccinia sorghi L Schw, the Causal Agent of Maize Common Rust.</title>
        <authorList>
            <person name="Rochi L."/>
            <person name="Burguener G."/>
            <person name="Darino M."/>
            <person name="Turjanski A."/>
            <person name="Kreff E."/>
            <person name="Dieguez M.J."/>
            <person name="Sacco F."/>
        </authorList>
    </citation>
    <scope>NUCLEOTIDE SEQUENCE [LARGE SCALE GENOMIC DNA]</scope>
    <source>
        <strain evidence="1 2">RO10H11247</strain>
    </source>
</reference>
<dbReference type="AlphaFoldDB" id="A0A0L6VLG4"/>
<dbReference type="VEuPathDB" id="FungiDB:VP01_1379g4"/>
<name>A0A0L6VLG4_9BASI</name>
<comment type="caution">
    <text evidence="1">The sequence shown here is derived from an EMBL/GenBank/DDBJ whole genome shotgun (WGS) entry which is preliminary data.</text>
</comment>